<evidence type="ECO:0000313" key="4">
    <source>
        <dbReference type="Proteomes" id="UP000683360"/>
    </source>
</evidence>
<evidence type="ECO:0000256" key="1">
    <source>
        <dbReference type="SAM" id="MobiDB-lite"/>
    </source>
</evidence>
<organism evidence="3 4">
    <name type="scientific">Mytilus edulis</name>
    <name type="common">Blue mussel</name>
    <dbReference type="NCBI Taxonomy" id="6550"/>
    <lineage>
        <taxon>Eukaryota</taxon>
        <taxon>Metazoa</taxon>
        <taxon>Spiralia</taxon>
        <taxon>Lophotrochozoa</taxon>
        <taxon>Mollusca</taxon>
        <taxon>Bivalvia</taxon>
        <taxon>Autobranchia</taxon>
        <taxon>Pteriomorphia</taxon>
        <taxon>Mytilida</taxon>
        <taxon>Mytiloidea</taxon>
        <taxon>Mytilidae</taxon>
        <taxon>Mytilinae</taxon>
        <taxon>Mytilus</taxon>
    </lineage>
</organism>
<dbReference type="EMBL" id="CAJPWZ010000921">
    <property type="protein sequence ID" value="CAG2203510.1"/>
    <property type="molecule type" value="Genomic_DNA"/>
</dbReference>
<dbReference type="PANTHER" id="PTHR46599">
    <property type="entry name" value="PIGGYBAC TRANSPOSABLE ELEMENT-DERIVED PROTEIN 4"/>
    <property type="match status" value="1"/>
</dbReference>
<dbReference type="AlphaFoldDB" id="A0A8S3R931"/>
<dbReference type="OrthoDB" id="118105at2759"/>
<evidence type="ECO:0000259" key="2">
    <source>
        <dbReference type="Pfam" id="PF13843"/>
    </source>
</evidence>
<feature type="compositionally biased region" description="Basic residues" evidence="1">
    <location>
        <begin position="480"/>
        <end position="489"/>
    </location>
</feature>
<evidence type="ECO:0000313" key="3">
    <source>
        <dbReference type="EMBL" id="CAG2203510.1"/>
    </source>
</evidence>
<feature type="compositionally biased region" description="Acidic residues" evidence="1">
    <location>
        <begin position="1"/>
        <end position="19"/>
    </location>
</feature>
<protein>
    <recommendedName>
        <fullName evidence="2">PiggyBac transposable element-derived protein domain-containing protein</fullName>
    </recommendedName>
</protein>
<dbReference type="InterPro" id="IPR029526">
    <property type="entry name" value="PGBD"/>
</dbReference>
<proteinExistence type="predicted"/>
<feature type="domain" description="PiggyBac transposable element-derived protein" evidence="2">
    <location>
        <begin position="74"/>
        <end position="436"/>
    </location>
</feature>
<dbReference type="Pfam" id="PF13843">
    <property type="entry name" value="DDE_Tnp_1_7"/>
    <property type="match status" value="1"/>
</dbReference>
<keyword evidence="4" id="KW-1185">Reference proteome</keyword>
<feature type="region of interest" description="Disordered" evidence="1">
    <location>
        <begin position="1"/>
        <end position="38"/>
    </location>
</feature>
<accession>A0A8S3R931</accession>
<comment type="caution">
    <text evidence="3">The sequence shown here is derived from an EMBL/GenBank/DDBJ whole genome shotgun (WGS) entry which is preliminary data.</text>
</comment>
<gene>
    <name evidence="3" type="ORF">MEDL_17989</name>
</gene>
<reference evidence="3" key="1">
    <citation type="submission" date="2021-03" db="EMBL/GenBank/DDBJ databases">
        <authorList>
            <person name="Bekaert M."/>
        </authorList>
    </citation>
    <scope>NUCLEOTIDE SEQUENCE</scope>
</reference>
<sequence>MADSSDSEQFSDGESDGDFEVISGSSESEDEMNDVPMNANPWFRVRPPEIDYLHDQRFVENSGPQNVPAADAKPIDYFLLFLTLDFLRHIVRETNRYAQDFITSQQRIRRFSRLHSWFKVGAVTLDEMKGFISVILNMGLIRKPSITEYWNTKFQSQDTVWFRNMFSRNRFQSILKKFHIVDNTTIPNRNDDNYSPTSKFQCFVDLFNRQSKQHYIPKQNLSIDESLIASKGRSSIIQYIPSKAAKFGVKLWVLAEAVSGYICQISVYKGKQYDPTPQGMLQGAYVVNKLLDAAGLFNKAYHLFTDSFFSSINLAKELLAKGTLFTGTLRANRQMPNTIKNPVLQEKESIYIRQGRILLCAYKERNGRKPVRIISSFSKAAQENDKPAMICSYNKFMGGVDLADMMTESYNDGRKTLKVWKKVVFNLMHRMVINAYIIYKENTSDNPKLSRLSFTQRLIEDLAKDHMVLRNENQDDNRQNKNKHGIRKLPGHREKDCDVCSDRNGYGGRRRSRTVCRVCGKGVHRDCKDNHLCVES</sequence>
<feature type="region of interest" description="Disordered" evidence="1">
    <location>
        <begin position="470"/>
        <end position="489"/>
    </location>
</feature>
<dbReference type="Proteomes" id="UP000683360">
    <property type="component" value="Unassembled WGS sequence"/>
</dbReference>
<name>A0A8S3R931_MYTED</name>
<dbReference type="PANTHER" id="PTHR46599:SF3">
    <property type="entry name" value="PIGGYBAC TRANSPOSABLE ELEMENT-DERIVED PROTEIN 4"/>
    <property type="match status" value="1"/>
</dbReference>
<feature type="compositionally biased region" description="Basic and acidic residues" evidence="1">
    <location>
        <begin position="470"/>
        <end position="479"/>
    </location>
</feature>